<name>A0AAW2X9C1_9LAMI</name>
<accession>A0AAW2X9C1</accession>
<evidence type="ECO:0000313" key="1">
    <source>
        <dbReference type="EMBL" id="KAL0448770.1"/>
    </source>
</evidence>
<gene>
    <name evidence="1" type="ORF">Slati_1433400</name>
</gene>
<reference evidence="1" key="1">
    <citation type="submission" date="2020-06" db="EMBL/GenBank/DDBJ databases">
        <authorList>
            <person name="Li T."/>
            <person name="Hu X."/>
            <person name="Zhang T."/>
            <person name="Song X."/>
            <person name="Zhang H."/>
            <person name="Dai N."/>
            <person name="Sheng W."/>
            <person name="Hou X."/>
            <person name="Wei L."/>
        </authorList>
    </citation>
    <scope>NUCLEOTIDE SEQUENCE</scope>
    <source>
        <strain evidence="1">KEN1</strain>
        <tissue evidence="1">Leaf</tissue>
    </source>
</reference>
<proteinExistence type="predicted"/>
<comment type="caution">
    <text evidence="1">The sequence shown here is derived from an EMBL/GenBank/DDBJ whole genome shotgun (WGS) entry which is preliminary data.</text>
</comment>
<dbReference type="AlphaFoldDB" id="A0AAW2X9C1"/>
<organism evidence="1">
    <name type="scientific">Sesamum latifolium</name>
    <dbReference type="NCBI Taxonomy" id="2727402"/>
    <lineage>
        <taxon>Eukaryota</taxon>
        <taxon>Viridiplantae</taxon>
        <taxon>Streptophyta</taxon>
        <taxon>Embryophyta</taxon>
        <taxon>Tracheophyta</taxon>
        <taxon>Spermatophyta</taxon>
        <taxon>Magnoliopsida</taxon>
        <taxon>eudicotyledons</taxon>
        <taxon>Gunneridae</taxon>
        <taxon>Pentapetalae</taxon>
        <taxon>asterids</taxon>
        <taxon>lamiids</taxon>
        <taxon>Lamiales</taxon>
        <taxon>Pedaliaceae</taxon>
        <taxon>Sesamum</taxon>
    </lineage>
</organism>
<dbReference type="EMBL" id="JACGWN010000005">
    <property type="protein sequence ID" value="KAL0448770.1"/>
    <property type="molecule type" value="Genomic_DNA"/>
</dbReference>
<sequence length="54" mass="5748">MSSDNMMCPTGMDSFLGLASSVSLWVFIRPAGGLHSDEPVGLLSRWASMPSFVA</sequence>
<protein>
    <submittedName>
        <fullName evidence="1">Uncharacterized protein</fullName>
    </submittedName>
</protein>
<reference evidence="1" key="2">
    <citation type="journal article" date="2024" name="Plant">
        <title>Genomic evolution and insights into agronomic trait innovations of Sesamum species.</title>
        <authorList>
            <person name="Miao H."/>
            <person name="Wang L."/>
            <person name="Qu L."/>
            <person name="Liu H."/>
            <person name="Sun Y."/>
            <person name="Le M."/>
            <person name="Wang Q."/>
            <person name="Wei S."/>
            <person name="Zheng Y."/>
            <person name="Lin W."/>
            <person name="Duan Y."/>
            <person name="Cao H."/>
            <person name="Xiong S."/>
            <person name="Wang X."/>
            <person name="Wei L."/>
            <person name="Li C."/>
            <person name="Ma Q."/>
            <person name="Ju M."/>
            <person name="Zhao R."/>
            <person name="Li G."/>
            <person name="Mu C."/>
            <person name="Tian Q."/>
            <person name="Mei H."/>
            <person name="Zhang T."/>
            <person name="Gao T."/>
            <person name="Zhang H."/>
        </authorList>
    </citation>
    <scope>NUCLEOTIDE SEQUENCE</scope>
    <source>
        <strain evidence="1">KEN1</strain>
    </source>
</reference>